<dbReference type="GO" id="GO:0003723">
    <property type="term" value="F:RNA binding"/>
    <property type="evidence" value="ECO:0007669"/>
    <property type="project" value="UniProtKB-UniRule"/>
</dbReference>
<evidence type="ECO:0000259" key="10">
    <source>
        <dbReference type="PROSITE" id="PS50126"/>
    </source>
</evidence>
<dbReference type="RefSeq" id="WP_072897980.1">
    <property type="nucleotide sequence ID" value="NZ_FQWZ01000005.1"/>
</dbReference>
<keyword evidence="3 8" id="KW-0963">Cytoplasm</keyword>
<dbReference type="Gene3D" id="2.40.50.140">
    <property type="entry name" value="Nucleic acid-binding proteins"/>
    <property type="match status" value="2"/>
</dbReference>
<keyword evidence="7 8" id="KW-0694">RNA-binding</keyword>
<gene>
    <name evidence="8" type="primary">rnr</name>
    <name evidence="11" type="ORF">SAMN04488068_2496</name>
</gene>
<feature type="domain" description="S1 motif" evidence="10">
    <location>
        <begin position="663"/>
        <end position="744"/>
    </location>
</feature>
<evidence type="ECO:0000313" key="12">
    <source>
        <dbReference type="Proteomes" id="UP000199758"/>
    </source>
</evidence>
<comment type="catalytic activity">
    <reaction evidence="1 8">
        <text>Exonucleolytic cleavage in the 3'- to 5'-direction to yield nucleoside 5'-phosphates.</text>
        <dbReference type="EC" id="3.1.13.1"/>
    </reaction>
</comment>
<dbReference type="InterPro" id="IPR012340">
    <property type="entry name" value="NA-bd_OB-fold"/>
</dbReference>
<evidence type="ECO:0000256" key="4">
    <source>
        <dbReference type="ARBA" id="ARBA00022722"/>
    </source>
</evidence>
<dbReference type="Pfam" id="PF17876">
    <property type="entry name" value="CSD2"/>
    <property type="match status" value="1"/>
</dbReference>
<dbReference type="InterPro" id="IPR001900">
    <property type="entry name" value="RNase_II/R"/>
</dbReference>
<dbReference type="Pfam" id="PF08206">
    <property type="entry name" value="OB_RNB"/>
    <property type="match status" value="1"/>
</dbReference>
<comment type="function">
    <text evidence="8">3'-5' exoribonuclease that releases 5'-nucleoside monophosphates and is involved in maturation of structured RNAs.</text>
</comment>
<dbReference type="InterPro" id="IPR003029">
    <property type="entry name" value="S1_domain"/>
</dbReference>
<comment type="subcellular location">
    <subcellularLocation>
        <location evidence="2 8">Cytoplasm</location>
    </subcellularLocation>
</comment>
<keyword evidence="4 8" id="KW-0540">Nuclease</keyword>
<dbReference type="InterPro" id="IPR011129">
    <property type="entry name" value="CSD"/>
</dbReference>
<evidence type="ECO:0000256" key="8">
    <source>
        <dbReference type="HAMAP-Rule" id="MF_01895"/>
    </source>
</evidence>
<feature type="compositionally biased region" description="Polar residues" evidence="9">
    <location>
        <begin position="1"/>
        <end position="29"/>
    </location>
</feature>
<dbReference type="SMART" id="SM00316">
    <property type="entry name" value="S1"/>
    <property type="match status" value="2"/>
</dbReference>
<dbReference type="GO" id="GO:0006402">
    <property type="term" value="P:mRNA catabolic process"/>
    <property type="evidence" value="ECO:0007669"/>
    <property type="project" value="TreeGrafter"/>
</dbReference>
<dbReference type="PANTHER" id="PTHR23355">
    <property type="entry name" value="RIBONUCLEASE"/>
    <property type="match status" value="1"/>
</dbReference>
<reference evidence="11 12" key="1">
    <citation type="submission" date="2016-11" db="EMBL/GenBank/DDBJ databases">
        <authorList>
            <person name="Jaros S."/>
            <person name="Januszkiewicz K."/>
            <person name="Wedrychowicz H."/>
        </authorList>
    </citation>
    <scope>NUCLEOTIDE SEQUENCE [LARGE SCALE GENOMIC DNA]</scope>
    <source>
        <strain evidence="11 12">CGMCC 1.7049</strain>
    </source>
</reference>
<feature type="compositionally biased region" description="Low complexity" evidence="9">
    <location>
        <begin position="749"/>
        <end position="759"/>
    </location>
</feature>
<dbReference type="STRING" id="490188.SAMN04488068_2496"/>
<dbReference type="InterPro" id="IPR040476">
    <property type="entry name" value="CSD2"/>
</dbReference>
<feature type="region of interest" description="Disordered" evidence="9">
    <location>
        <begin position="749"/>
        <end position="776"/>
    </location>
</feature>
<dbReference type="SMART" id="SM00357">
    <property type="entry name" value="CSP"/>
    <property type="match status" value="1"/>
</dbReference>
<dbReference type="PROSITE" id="PS01175">
    <property type="entry name" value="RIBONUCLEASE_II"/>
    <property type="match status" value="1"/>
</dbReference>
<organism evidence="11 12">
    <name type="scientific">Hydrocarboniphaga daqingensis</name>
    <dbReference type="NCBI Taxonomy" id="490188"/>
    <lineage>
        <taxon>Bacteria</taxon>
        <taxon>Pseudomonadati</taxon>
        <taxon>Pseudomonadota</taxon>
        <taxon>Gammaproteobacteria</taxon>
        <taxon>Nevskiales</taxon>
        <taxon>Nevskiaceae</taxon>
        <taxon>Hydrocarboniphaga</taxon>
    </lineage>
</organism>
<accession>A0A1M5Q3T2</accession>
<dbReference type="PANTHER" id="PTHR23355:SF9">
    <property type="entry name" value="DIS3-LIKE EXONUCLEASE 2"/>
    <property type="match status" value="1"/>
</dbReference>
<dbReference type="InterPro" id="IPR022966">
    <property type="entry name" value="RNase_II/R_CS"/>
</dbReference>
<dbReference type="OrthoDB" id="9764149at2"/>
<evidence type="ECO:0000313" key="11">
    <source>
        <dbReference type="EMBL" id="SHH08775.1"/>
    </source>
</evidence>
<proteinExistence type="inferred from homology"/>
<protein>
    <recommendedName>
        <fullName evidence="8">Ribonuclease R</fullName>
        <shortName evidence="8">RNase R</shortName>
        <ecNumber evidence="8">3.1.13.1</ecNumber>
    </recommendedName>
</protein>
<dbReference type="GO" id="GO:0008859">
    <property type="term" value="F:exoribonuclease II activity"/>
    <property type="evidence" value="ECO:0007669"/>
    <property type="project" value="UniProtKB-UniRule"/>
</dbReference>
<dbReference type="Pfam" id="PF00773">
    <property type="entry name" value="RNB"/>
    <property type="match status" value="1"/>
</dbReference>
<dbReference type="NCBIfam" id="TIGR02063">
    <property type="entry name" value="RNase_R"/>
    <property type="match status" value="1"/>
</dbReference>
<evidence type="ECO:0000256" key="9">
    <source>
        <dbReference type="SAM" id="MobiDB-lite"/>
    </source>
</evidence>
<dbReference type="SMART" id="SM00955">
    <property type="entry name" value="RNB"/>
    <property type="match status" value="1"/>
</dbReference>
<name>A0A1M5Q3T2_9GAMM</name>
<dbReference type="NCBIfam" id="TIGR00358">
    <property type="entry name" value="3_prime_RNase"/>
    <property type="match status" value="1"/>
</dbReference>
<feature type="region of interest" description="Disordered" evidence="9">
    <location>
        <begin position="1"/>
        <end position="34"/>
    </location>
</feature>
<dbReference type="EMBL" id="FQWZ01000005">
    <property type="protein sequence ID" value="SHH08775.1"/>
    <property type="molecule type" value="Genomic_DNA"/>
</dbReference>
<dbReference type="InterPro" id="IPR004476">
    <property type="entry name" value="RNase_II/RNase_R"/>
</dbReference>
<sequence length="776" mass="86042">MKRKNPTQNSRKTSATTADWQSRDPNYTAEQGRYEDPVPSRALILETLAAHEGPLTVDDLIGHFGLSKLNQQSALEKRLGAMIRDGQLVQNRKGAFGPVAQMNAIAGVVQAHRDGFGFLIRDEGGQDVFLPPRQMRSLMNGDRALVRITGTDFKGRPEGSLVEVLERGSREVVGRMHVDQGIAYVIPDNPRVQQDLLIPQDATLGARHGQMVVAEIIAPPGNRTLPVGKVLEILGDHLAPGMEIEAAVRAHSLPNEFPDNVLAEAEAIPDTVQPAQIKGRVDLRDLPLVTIDGADSRDFDDAVYAKAMRKGPFGTGGGWTLWVAIADVAAYVLPDSPLDLEAAARGNSVYFPQRAIPMLPEKLSNGLCSLNPNVDRLCMVCEMRVKPDGSVAKSTFYEAVMRSQARLIYEDVAAILADPSGPEASKVPHVVPHLQALEQLFQALFKSREARGAIDFDTNETKIVFGTDRKIERIVPIKRNIAHRIIEECMVAANVESAKRVAKMKIAAPYRVHEKPDAMKVQALREFLTERGLKLGGSDRPETEDYAAMLARTKGRPDQPLIQTVMLRSLMQARYSAENLGHFGLALTHYSHFTSPIRRYPDLLLHRALKHLIHKKAPKDFIYTVDSIEKSGAHCSMTERRADEATRDVATWLKCEYMSHRVGEEYDGLVAGIAPFGLFVELSGLYVEGLIHVSQLKNDYYKFEARHHRLIGERSGMAYNLGDAVRVKVVRVNLDERKIDLELIQLKSSGSRSSKVQGSDTESRALPSNKKKRRSR</sequence>
<dbReference type="InterPro" id="IPR013223">
    <property type="entry name" value="RNase_B_OB_dom"/>
</dbReference>
<evidence type="ECO:0000256" key="6">
    <source>
        <dbReference type="ARBA" id="ARBA00022839"/>
    </source>
</evidence>
<keyword evidence="6 8" id="KW-0269">Exonuclease</keyword>
<evidence type="ECO:0000256" key="3">
    <source>
        <dbReference type="ARBA" id="ARBA00022490"/>
    </source>
</evidence>
<dbReference type="HAMAP" id="MF_01895">
    <property type="entry name" value="RNase_R"/>
    <property type="match status" value="1"/>
</dbReference>
<keyword evidence="5 8" id="KW-0378">Hydrolase</keyword>
<comment type="similarity">
    <text evidence="8">Belongs to the RNR ribonuclease family. RNase R subfamily.</text>
</comment>
<dbReference type="AlphaFoldDB" id="A0A1M5Q3T2"/>
<dbReference type="PROSITE" id="PS50126">
    <property type="entry name" value="S1"/>
    <property type="match status" value="1"/>
</dbReference>
<dbReference type="GO" id="GO:0005829">
    <property type="term" value="C:cytosol"/>
    <property type="evidence" value="ECO:0007669"/>
    <property type="project" value="TreeGrafter"/>
</dbReference>
<dbReference type="InterPro" id="IPR050180">
    <property type="entry name" value="RNR_Ribonuclease"/>
</dbReference>
<evidence type="ECO:0000256" key="1">
    <source>
        <dbReference type="ARBA" id="ARBA00001849"/>
    </source>
</evidence>
<evidence type="ECO:0000256" key="7">
    <source>
        <dbReference type="ARBA" id="ARBA00022884"/>
    </source>
</evidence>
<dbReference type="Pfam" id="PF00575">
    <property type="entry name" value="S1"/>
    <property type="match status" value="1"/>
</dbReference>
<dbReference type="InterPro" id="IPR011805">
    <property type="entry name" value="RNase_R"/>
</dbReference>
<evidence type="ECO:0000256" key="2">
    <source>
        <dbReference type="ARBA" id="ARBA00004496"/>
    </source>
</evidence>
<dbReference type="EC" id="3.1.13.1" evidence="8"/>
<keyword evidence="12" id="KW-1185">Reference proteome</keyword>
<dbReference type="Proteomes" id="UP000199758">
    <property type="component" value="Unassembled WGS sequence"/>
</dbReference>
<dbReference type="SUPFAM" id="SSF50249">
    <property type="entry name" value="Nucleic acid-binding proteins"/>
    <property type="match status" value="4"/>
</dbReference>
<dbReference type="CDD" id="cd04471">
    <property type="entry name" value="S1_RNase_R"/>
    <property type="match status" value="1"/>
</dbReference>
<evidence type="ECO:0000256" key="5">
    <source>
        <dbReference type="ARBA" id="ARBA00022801"/>
    </source>
</evidence>